<dbReference type="InterPro" id="IPR014776">
    <property type="entry name" value="4pyrrole_Mease_sub2"/>
</dbReference>
<dbReference type="Proteomes" id="UP000191154">
    <property type="component" value="Unassembled WGS sequence"/>
</dbReference>
<dbReference type="Gene3D" id="3.30.950.10">
    <property type="entry name" value="Methyltransferase, Cobalt-precorrin-4 Transmethylase, Domain 2"/>
    <property type="match status" value="1"/>
</dbReference>
<dbReference type="InterPro" id="IPR000878">
    <property type="entry name" value="4pyrrol_Mease"/>
</dbReference>
<dbReference type="PANTHER" id="PTHR43467:SF2">
    <property type="entry name" value="COBALT-PRECORRIN-2 C(20)-METHYLTRANSFERASE"/>
    <property type="match status" value="1"/>
</dbReference>
<evidence type="ECO:0000313" key="10">
    <source>
        <dbReference type="Proteomes" id="UP000191154"/>
    </source>
</evidence>
<dbReference type="GO" id="GO:0030788">
    <property type="term" value="F:precorrin-2 C20-methyltransferase activity"/>
    <property type="evidence" value="ECO:0007669"/>
    <property type="project" value="InterPro"/>
</dbReference>
<evidence type="ECO:0000259" key="8">
    <source>
        <dbReference type="Pfam" id="PF00590"/>
    </source>
</evidence>
<evidence type="ECO:0000256" key="5">
    <source>
        <dbReference type="ARBA" id="ARBA00022679"/>
    </source>
</evidence>
<dbReference type="InterPro" id="IPR014777">
    <property type="entry name" value="4pyrrole_Mease_sub1"/>
</dbReference>
<evidence type="ECO:0000256" key="4">
    <source>
        <dbReference type="ARBA" id="ARBA00022603"/>
    </source>
</evidence>
<dbReference type="UniPathway" id="UPA00148"/>
<keyword evidence="3" id="KW-0169">Cobalamin biosynthesis</keyword>
<evidence type="ECO:0000256" key="2">
    <source>
        <dbReference type="ARBA" id="ARBA00005879"/>
    </source>
</evidence>
<dbReference type="InterPro" id="IPR035996">
    <property type="entry name" value="4pyrrol_Methylase_sf"/>
</dbReference>
<dbReference type="NCBIfam" id="NF004058">
    <property type="entry name" value="PRK05576.1-1"/>
    <property type="match status" value="1"/>
</dbReference>
<name>A0A1S8MTD6_CLOSA</name>
<dbReference type="GO" id="GO:0009236">
    <property type="term" value="P:cobalamin biosynthetic process"/>
    <property type="evidence" value="ECO:0007669"/>
    <property type="project" value="UniProtKB-UniRule"/>
</dbReference>
<reference evidence="9 10" key="1">
    <citation type="submission" date="2016-05" db="EMBL/GenBank/DDBJ databases">
        <title>Microbial solvent formation.</title>
        <authorList>
            <person name="Poehlein A."/>
            <person name="Montoya Solano J.D."/>
            <person name="Flitsch S."/>
            <person name="Krabben P."/>
            <person name="Duerre P."/>
            <person name="Daniel R."/>
        </authorList>
    </citation>
    <scope>NUCLEOTIDE SEQUENCE [LARGE SCALE GENOMIC DNA]</scope>
    <source>
        <strain evidence="9 10">L1-8</strain>
    </source>
</reference>
<evidence type="ECO:0000256" key="7">
    <source>
        <dbReference type="PIRNR" id="PIRNR036427"/>
    </source>
</evidence>
<comment type="function">
    <text evidence="7">Methylates cobalt-precorrin-2 at the C-20 position to produce cobalt-precorrin-3A in the anaerobic cobalamin biosynthesis pathway.</text>
</comment>
<dbReference type="PIRSF" id="PIRSF036427">
    <property type="entry name" value="Precrrn-2_mtase"/>
    <property type="match status" value="1"/>
</dbReference>
<evidence type="ECO:0000313" key="9">
    <source>
        <dbReference type="EMBL" id="OOM07447.1"/>
    </source>
</evidence>
<dbReference type="STRING" id="169679.CSACC_32310"/>
<gene>
    <name evidence="9" type="primary">cbiL</name>
    <name evidence="9" type="ORF">CLOSAC_39760</name>
</gene>
<feature type="domain" description="Tetrapyrrole methylase" evidence="8">
    <location>
        <begin position="4"/>
        <end position="201"/>
    </location>
</feature>
<dbReference type="PANTHER" id="PTHR43467">
    <property type="entry name" value="COBALT-PRECORRIN-2 C(20)-METHYLTRANSFERASE"/>
    <property type="match status" value="1"/>
</dbReference>
<keyword evidence="4 9" id="KW-0489">Methyltransferase</keyword>
<dbReference type="RefSeq" id="WP_077866981.1">
    <property type="nucleotide sequence ID" value="NZ_LZYZ01000008.1"/>
</dbReference>
<accession>A0A1S8MTD6</accession>
<evidence type="ECO:0000256" key="6">
    <source>
        <dbReference type="ARBA" id="ARBA00022691"/>
    </source>
</evidence>
<dbReference type="SUPFAM" id="SSF53790">
    <property type="entry name" value="Tetrapyrrole methylase"/>
    <property type="match status" value="1"/>
</dbReference>
<organism evidence="9 10">
    <name type="scientific">Clostridium saccharobutylicum</name>
    <dbReference type="NCBI Taxonomy" id="169679"/>
    <lineage>
        <taxon>Bacteria</taxon>
        <taxon>Bacillati</taxon>
        <taxon>Bacillota</taxon>
        <taxon>Clostridia</taxon>
        <taxon>Eubacteriales</taxon>
        <taxon>Clostridiaceae</taxon>
        <taxon>Clostridium</taxon>
    </lineage>
</organism>
<proteinExistence type="inferred from homology"/>
<dbReference type="NCBIfam" id="TIGR01467">
    <property type="entry name" value="cobI_cbiL"/>
    <property type="match status" value="1"/>
</dbReference>
<keyword evidence="5 9" id="KW-0808">Transferase</keyword>
<comment type="similarity">
    <text evidence="2 7">Belongs to the precorrin methyltransferase family.</text>
</comment>
<dbReference type="EMBL" id="LZYZ01000008">
    <property type="protein sequence ID" value="OOM07447.1"/>
    <property type="molecule type" value="Genomic_DNA"/>
</dbReference>
<comment type="caution">
    <text evidence="9">The sequence shown here is derived from an EMBL/GenBank/DDBJ whole genome shotgun (WGS) entry which is preliminary data.</text>
</comment>
<dbReference type="Pfam" id="PF00590">
    <property type="entry name" value="TP_methylase"/>
    <property type="match status" value="1"/>
</dbReference>
<keyword evidence="6" id="KW-0949">S-adenosyl-L-methionine</keyword>
<dbReference type="Gene3D" id="3.40.1010.10">
    <property type="entry name" value="Cobalt-precorrin-4 Transmethylase, Domain 1"/>
    <property type="match status" value="1"/>
</dbReference>
<dbReference type="CDD" id="cd11645">
    <property type="entry name" value="Precorrin_2_C20_MT"/>
    <property type="match status" value="1"/>
</dbReference>
<comment type="subunit">
    <text evidence="7">Homodimer.</text>
</comment>
<dbReference type="InterPro" id="IPR006364">
    <property type="entry name" value="CobI/CbiL/CobIJ_dom"/>
</dbReference>
<dbReference type="GO" id="GO:0043781">
    <property type="term" value="F:cobalt-factor II C20-methyltransferase activity"/>
    <property type="evidence" value="ECO:0007669"/>
    <property type="project" value="UniProtKB-EC"/>
</dbReference>
<comment type="pathway">
    <text evidence="1">Cofactor biosynthesis; adenosylcobalamin biosynthesis.</text>
</comment>
<comment type="catalytic activity">
    <reaction evidence="7">
        <text>Co-precorrin-2 + S-adenosyl-L-methionine = Co-precorrin-3 + S-adenosyl-L-homocysteine + H(+)</text>
        <dbReference type="Rhea" id="RHEA:17997"/>
        <dbReference type="ChEBI" id="CHEBI:15378"/>
        <dbReference type="ChEBI" id="CHEBI:57856"/>
        <dbReference type="ChEBI" id="CHEBI:59789"/>
        <dbReference type="ChEBI" id="CHEBI:60053"/>
        <dbReference type="ChEBI" id="CHEBI:60060"/>
        <dbReference type="EC" id="2.1.1.151"/>
    </reaction>
</comment>
<dbReference type="InterPro" id="IPR012382">
    <property type="entry name" value="CobI/CbiL"/>
</dbReference>
<dbReference type="AlphaFoldDB" id="A0A1S8MTD6"/>
<sequence length="223" mass="24983">MGILYGIGVGPGDSELLTVKAVRTIEKCDVIVAPSAQEDGESIALETAREYIKEGTEVCIKHFPMGGKERLKKSLEAYEFIEARLREGKNVAFLTIGDPYVYSTYIHMLSHVEEHGFEVKTIPGITSFCAAASLANKTLVIGNENLLILPASKVDTIRDEKFVVIMKVYKREEEVLNTLEEKGFKYVYASRVGRDGEVLLTDREEILKLRDYMSLIIASRDEI</sequence>
<dbReference type="GO" id="GO:0032259">
    <property type="term" value="P:methylation"/>
    <property type="evidence" value="ECO:0007669"/>
    <property type="project" value="UniProtKB-KW"/>
</dbReference>
<dbReference type="EC" id="2.1.1.151" evidence="7"/>
<evidence type="ECO:0000256" key="3">
    <source>
        <dbReference type="ARBA" id="ARBA00022573"/>
    </source>
</evidence>
<protein>
    <recommendedName>
        <fullName evidence="7">Cobalt-precorrin-2 C(20)-methyltransferase</fullName>
        <ecNumber evidence="7">2.1.1.151</ecNumber>
    </recommendedName>
</protein>
<evidence type="ECO:0000256" key="1">
    <source>
        <dbReference type="ARBA" id="ARBA00004953"/>
    </source>
</evidence>